<dbReference type="EMBL" id="AEEH01000034">
    <property type="protein sequence ID" value="EFM25473.1"/>
    <property type="molecule type" value="Genomic_DNA"/>
</dbReference>
<name>E0NL40_9FIRM</name>
<sequence>MDTQNINKWIKDNKIQKIPKKEKDKIELFNYIANLTFEKNVQYTEKEINEKLKNFYIDYALLRRYMVDYKILSRTRDCKTYWY</sequence>
<reference evidence="2 3" key="1">
    <citation type="submission" date="2010-07" db="EMBL/GenBank/DDBJ databases">
        <authorList>
            <person name="Muzny D."/>
            <person name="Qin X."/>
            <person name="Deng J."/>
            <person name="Jiang H."/>
            <person name="Liu Y."/>
            <person name="Qu J."/>
            <person name="Song X.-Z."/>
            <person name="Zhang L."/>
            <person name="Thornton R."/>
            <person name="Coyle M."/>
            <person name="Francisco L."/>
            <person name="Jackson L."/>
            <person name="Javaid M."/>
            <person name="Korchina V."/>
            <person name="Kovar C."/>
            <person name="Mata R."/>
            <person name="Mathew T."/>
            <person name="Ngo R."/>
            <person name="Nguyen L."/>
            <person name="Nguyen N."/>
            <person name="Okwuonu G."/>
            <person name="Ongeri F."/>
            <person name="Pham C."/>
            <person name="Simmons D."/>
            <person name="Wilczek-Boney K."/>
            <person name="Hale W."/>
            <person name="Jakkamsetti A."/>
            <person name="Pham P."/>
            <person name="Ruth R."/>
            <person name="San Lucas F."/>
            <person name="Warren J."/>
            <person name="Zhang J."/>
            <person name="Zhao Z."/>
            <person name="Zhou C."/>
            <person name="Zhu D."/>
            <person name="Lee S."/>
            <person name="Bess C."/>
            <person name="Blankenburg K."/>
            <person name="Forbes L."/>
            <person name="Fu Q."/>
            <person name="Gubbala S."/>
            <person name="Hirani K."/>
            <person name="Jayaseelan J.C."/>
            <person name="Lara F."/>
            <person name="Munidasa M."/>
            <person name="Palculict T."/>
            <person name="Patil S."/>
            <person name="Pu L.-L."/>
            <person name="Saada N."/>
            <person name="Tang L."/>
            <person name="Weissenberger G."/>
            <person name="Zhu Y."/>
            <person name="Hemphill L."/>
            <person name="Shang Y."/>
            <person name="Youmans B."/>
            <person name="Ayvaz T."/>
            <person name="Ross M."/>
            <person name="Santibanez J."/>
            <person name="Aqrawi P."/>
            <person name="Gross S."/>
            <person name="Joshi V."/>
            <person name="Fowler G."/>
            <person name="Nazareth L."/>
            <person name="Reid J."/>
            <person name="Worley K."/>
            <person name="Petrosino J."/>
            <person name="Highlander S."/>
            <person name="Gibbs R."/>
        </authorList>
    </citation>
    <scope>NUCLEOTIDE SEQUENCE [LARGE SCALE GENOMIC DNA]</scope>
    <source>
        <strain evidence="2 3">ATCC BAA-1640</strain>
    </source>
</reference>
<dbReference type="Pfam" id="PF09860">
    <property type="entry name" value="DUF2087"/>
    <property type="match status" value="1"/>
</dbReference>
<comment type="caution">
    <text evidence="2">The sequence shown here is derived from an EMBL/GenBank/DDBJ whole genome shotgun (WGS) entry which is preliminary data.</text>
</comment>
<proteinExistence type="predicted"/>
<organism evidence="2 3">
    <name type="scientific">Peptoniphilus duerdenii ATCC BAA-1640</name>
    <dbReference type="NCBI Taxonomy" id="862517"/>
    <lineage>
        <taxon>Bacteria</taxon>
        <taxon>Bacillati</taxon>
        <taxon>Bacillota</taxon>
        <taxon>Tissierellia</taxon>
        <taxon>Tissierellales</taxon>
        <taxon>Peptoniphilaceae</taxon>
        <taxon>Peptoniphilus</taxon>
    </lineage>
</organism>
<accession>E0NL40</accession>
<dbReference type="eggNOG" id="COG3860">
    <property type="taxonomic scope" value="Bacteria"/>
</dbReference>
<evidence type="ECO:0000313" key="3">
    <source>
        <dbReference type="Proteomes" id="UP000003280"/>
    </source>
</evidence>
<dbReference type="Proteomes" id="UP000003280">
    <property type="component" value="Unassembled WGS sequence"/>
</dbReference>
<dbReference type="RefSeq" id="WP_008901694.1">
    <property type="nucleotide sequence ID" value="NZ_GL397071.1"/>
</dbReference>
<evidence type="ECO:0000259" key="1">
    <source>
        <dbReference type="Pfam" id="PF09860"/>
    </source>
</evidence>
<evidence type="ECO:0000313" key="2">
    <source>
        <dbReference type="EMBL" id="EFM25473.1"/>
    </source>
</evidence>
<gene>
    <name evidence="2" type="ORF">HMPREF9225_0879</name>
</gene>
<dbReference type="OrthoDB" id="9789954at2"/>
<keyword evidence="3" id="KW-1185">Reference proteome</keyword>
<feature type="domain" description="DUF2087" evidence="1">
    <location>
        <begin position="15"/>
        <end position="82"/>
    </location>
</feature>
<dbReference type="HOGENOM" id="CLU_146519_1_1_9"/>
<dbReference type="AlphaFoldDB" id="E0NL40"/>
<protein>
    <recommendedName>
        <fullName evidence="1">DUF2087 domain-containing protein</fullName>
    </recommendedName>
</protein>
<dbReference type="InterPro" id="IPR018656">
    <property type="entry name" value="DUF2087"/>
</dbReference>